<evidence type="ECO:0000256" key="2">
    <source>
        <dbReference type="ARBA" id="ARBA00022771"/>
    </source>
</evidence>
<dbReference type="EMBL" id="CP046522">
    <property type="protein sequence ID" value="QGU95752.1"/>
    <property type="molecule type" value="Genomic_DNA"/>
</dbReference>
<organism evidence="6 7">
    <name type="scientific">Clostridium bovifaecis</name>
    <dbReference type="NCBI Taxonomy" id="2184719"/>
    <lineage>
        <taxon>Bacteria</taxon>
        <taxon>Bacillati</taxon>
        <taxon>Bacillota</taxon>
        <taxon>Clostridia</taxon>
        <taxon>Eubacteriales</taxon>
        <taxon>Clostridiaceae</taxon>
        <taxon>Clostridium</taxon>
    </lineage>
</organism>
<reference evidence="6 7" key="1">
    <citation type="submission" date="2019-12" db="EMBL/GenBank/DDBJ databases">
        <title>Genome sequenceing of Clostridium bovifaecis.</title>
        <authorList>
            <person name="Yao Y."/>
        </authorList>
    </citation>
    <scope>NUCLEOTIDE SEQUENCE [LARGE SCALE GENOMIC DNA]</scope>
    <source>
        <strain evidence="6 7">BXX</strain>
    </source>
</reference>
<dbReference type="Pfam" id="PF02663">
    <property type="entry name" value="FmdE"/>
    <property type="match status" value="1"/>
</dbReference>
<evidence type="ECO:0000259" key="5">
    <source>
        <dbReference type="Pfam" id="PF02663"/>
    </source>
</evidence>
<feature type="domain" description="Formylmethanofuran dehydrogenase subunit E" evidence="5">
    <location>
        <begin position="12"/>
        <end position="103"/>
    </location>
</feature>
<protein>
    <submittedName>
        <fullName evidence="6">Formylmethanofuran dehydrogenase</fullName>
    </submittedName>
</protein>
<dbReference type="AlphaFoldDB" id="A0A6I6EPU0"/>
<evidence type="ECO:0000256" key="3">
    <source>
        <dbReference type="ARBA" id="ARBA00022833"/>
    </source>
</evidence>
<dbReference type="PANTHER" id="PTHR39418:SF1">
    <property type="entry name" value="DEHYDROGENASE"/>
    <property type="match status" value="1"/>
</dbReference>
<keyword evidence="1" id="KW-0479">Metal-binding</keyword>
<dbReference type="Proteomes" id="UP000422764">
    <property type="component" value="Chromosome"/>
</dbReference>
<dbReference type="GO" id="GO:0008270">
    <property type="term" value="F:zinc ion binding"/>
    <property type="evidence" value="ECO:0007669"/>
    <property type="project" value="UniProtKB-KW"/>
</dbReference>
<gene>
    <name evidence="6" type="ORF">GOM49_12205</name>
</gene>
<dbReference type="InterPro" id="IPR003814">
    <property type="entry name" value="FmdEsu_dom"/>
</dbReference>
<dbReference type="InterPro" id="IPR026328">
    <property type="entry name" value="FmdE"/>
</dbReference>
<keyword evidence="2" id="KW-0863">Zinc-finger</keyword>
<evidence type="ECO:0000313" key="7">
    <source>
        <dbReference type="Proteomes" id="UP000422764"/>
    </source>
</evidence>
<dbReference type="InterPro" id="IPR000962">
    <property type="entry name" value="Znf_DskA_TraR"/>
</dbReference>
<dbReference type="InterPro" id="IPR053194">
    <property type="entry name" value="tRNA_methyltr_O"/>
</dbReference>
<dbReference type="Pfam" id="PF01258">
    <property type="entry name" value="zf-dskA_traR"/>
    <property type="match status" value="1"/>
</dbReference>
<proteinExistence type="predicted"/>
<dbReference type="PIRSF" id="PIRSF006578">
    <property type="entry name" value="FwdE"/>
    <property type="match status" value="1"/>
</dbReference>
<dbReference type="SUPFAM" id="SSF143555">
    <property type="entry name" value="FwdE-like"/>
    <property type="match status" value="1"/>
</dbReference>
<evidence type="ECO:0000256" key="1">
    <source>
        <dbReference type="ARBA" id="ARBA00022723"/>
    </source>
</evidence>
<dbReference type="PANTHER" id="PTHR39418">
    <property type="entry name" value="DEHYDROGENASE-RELATED"/>
    <property type="match status" value="1"/>
</dbReference>
<sequence length="174" mass="20114">MDDALWRKCIEFHGHACPGLAIGFKVCEAVIEKMGVIFSKDEEIVCVTENDSCCVDAIQVIMGCSFGKGNIIHRDRGKFAFSFFNRKTDESIRIVFRNFPRIEDRNIFMQYLLNANADELFDYKHPNFTLPEKARIFDSIPCELCGEKATENKIRIMNSKKVCLDCFKEYSRGW</sequence>
<dbReference type="Gene3D" id="3.30.1330.130">
    <property type="match status" value="1"/>
</dbReference>
<evidence type="ECO:0000259" key="4">
    <source>
        <dbReference type="Pfam" id="PF01258"/>
    </source>
</evidence>
<evidence type="ECO:0000313" key="6">
    <source>
        <dbReference type="EMBL" id="QGU95752.1"/>
    </source>
</evidence>
<keyword evidence="3" id="KW-0862">Zinc</keyword>
<keyword evidence="7" id="KW-1185">Reference proteome</keyword>
<feature type="domain" description="Zinc finger DksA/TraR C4-type" evidence="4">
    <location>
        <begin position="136"/>
        <end position="172"/>
    </location>
</feature>
<accession>A0A6I6EPU0</accession>
<name>A0A6I6EPU0_9CLOT</name>